<dbReference type="Proteomes" id="UP001253545">
    <property type="component" value="Unassembled WGS sequence"/>
</dbReference>
<accession>A0ABU2ZTG1</accession>
<dbReference type="PANTHER" id="PTHR33931">
    <property type="entry name" value="HOLIN-LIKE PROTEIN CIDA-RELATED"/>
    <property type="match status" value="1"/>
</dbReference>
<evidence type="ECO:0000256" key="6">
    <source>
        <dbReference type="SAM" id="Phobius"/>
    </source>
</evidence>
<proteinExistence type="predicted"/>
<dbReference type="EMBL" id="JAVRHX010000004">
    <property type="protein sequence ID" value="MDT0595923.1"/>
    <property type="molecule type" value="Genomic_DNA"/>
</dbReference>
<feature type="transmembrane region" description="Helical" evidence="6">
    <location>
        <begin position="79"/>
        <end position="97"/>
    </location>
</feature>
<comment type="subcellular location">
    <subcellularLocation>
        <location evidence="1">Cell membrane</location>
        <topology evidence="1">Multi-pass membrane protein</topology>
    </subcellularLocation>
</comment>
<evidence type="ECO:0000256" key="4">
    <source>
        <dbReference type="ARBA" id="ARBA00022989"/>
    </source>
</evidence>
<evidence type="ECO:0000256" key="3">
    <source>
        <dbReference type="ARBA" id="ARBA00022692"/>
    </source>
</evidence>
<keyword evidence="4 6" id="KW-1133">Transmembrane helix</keyword>
<feature type="transmembrane region" description="Helical" evidence="6">
    <location>
        <begin position="21"/>
        <end position="43"/>
    </location>
</feature>
<evidence type="ECO:0000256" key="5">
    <source>
        <dbReference type="ARBA" id="ARBA00023136"/>
    </source>
</evidence>
<evidence type="ECO:0000313" key="7">
    <source>
        <dbReference type="EMBL" id="MDT0595923.1"/>
    </source>
</evidence>
<keyword evidence="3 6" id="KW-0812">Transmembrane</keyword>
<name>A0ABU2ZTG1_9ALTE</name>
<protein>
    <submittedName>
        <fullName evidence="7">CidA/LrgA family protein</fullName>
    </submittedName>
</protein>
<gene>
    <name evidence="7" type="ORF">RM552_13790</name>
</gene>
<evidence type="ECO:0000256" key="2">
    <source>
        <dbReference type="ARBA" id="ARBA00022475"/>
    </source>
</evidence>
<organism evidence="7 8">
    <name type="scientific">Glaciecola petra</name>
    <dbReference type="NCBI Taxonomy" id="3075602"/>
    <lineage>
        <taxon>Bacteria</taxon>
        <taxon>Pseudomonadati</taxon>
        <taxon>Pseudomonadota</taxon>
        <taxon>Gammaproteobacteria</taxon>
        <taxon>Alteromonadales</taxon>
        <taxon>Alteromonadaceae</taxon>
        <taxon>Glaciecola</taxon>
    </lineage>
</organism>
<keyword evidence="8" id="KW-1185">Reference proteome</keyword>
<dbReference type="RefSeq" id="WP_311369556.1">
    <property type="nucleotide sequence ID" value="NZ_JAVRHX010000004.1"/>
</dbReference>
<comment type="caution">
    <text evidence="7">The sequence shown here is derived from an EMBL/GenBank/DDBJ whole genome shotgun (WGS) entry which is preliminary data.</text>
</comment>
<keyword evidence="5 6" id="KW-0472">Membrane</keyword>
<evidence type="ECO:0000256" key="1">
    <source>
        <dbReference type="ARBA" id="ARBA00004651"/>
    </source>
</evidence>
<reference evidence="7 8" key="1">
    <citation type="submission" date="2023-09" db="EMBL/GenBank/DDBJ databases">
        <authorList>
            <person name="Rey-Velasco X."/>
        </authorList>
    </citation>
    <scope>NUCLEOTIDE SEQUENCE [LARGE SCALE GENOMIC DNA]</scope>
    <source>
        <strain evidence="7 8">P117</strain>
    </source>
</reference>
<feature type="transmembrane region" description="Helical" evidence="6">
    <location>
        <begin position="103"/>
        <end position="126"/>
    </location>
</feature>
<evidence type="ECO:0000313" key="8">
    <source>
        <dbReference type="Proteomes" id="UP001253545"/>
    </source>
</evidence>
<dbReference type="InterPro" id="IPR005538">
    <property type="entry name" value="LrgA/CidA"/>
</dbReference>
<keyword evidence="2" id="KW-1003">Cell membrane</keyword>
<dbReference type="Pfam" id="PF03788">
    <property type="entry name" value="LrgA"/>
    <property type="match status" value="1"/>
</dbReference>
<dbReference type="PANTHER" id="PTHR33931:SF2">
    <property type="entry name" value="HOLIN-LIKE PROTEIN CIDA"/>
    <property type="match status" value="1"/>
</dbReference>
<sequence length="145" mass="15791">MRTISLLPIKRAHFNLSNIGQALVGLLILVSVFSVAVYISNLFSLRTPPALLGILGIFLVFISLQCVPKPIDKVGKSLTKHMSLFFVPAIVAIIEYFDVILANAYAIFGAVIVSTMLSLAITAWLSQKLLYALNPRKKPSSESTS</sequence>
<feature type="transmembrane region" description="Helical" evidence="6">
    <location>
        <begin position="49"/>
        <end position="67"/>
    </location>
</feature>